<feature type="region of interest" description="Disordered" evidence="1">
    <location>
        <begin position="460"/>
        <end position="516"/>
    </location>
</feature>
<feature type="region of interest" description="Disordered" evidence="1">
    <location>
        <begin position="94"/>
        <end position="196"/>
    </location>
</feature>
<evidence type="ECO:0000313" key="3">
    <source>
        <dbReference type="Proteomes" id="UP001163046"/>
    </source>
</evidence>
<comment type="caution">
    <text evidence="2">The sequence shown here is derived from an EMBL/GenBank/DDBJ whole genome shotgun (WGS) entry which is preliminary data.</text>
</comment>
<feature type="compositionally biased region" description="Basic and acidic residues" evidence="1">
    <location>
        <begin position="164"/>
        <end position="177"/>
    </location>
</feature>
<feature type="region of interest" description="Disordered" evidence="1">
    <location>
        <begin position="531"/>
        <end position="555"/>
    </location>
</feature>
<feature type="region of interest" description="Disordered" evidence="1">
    <location>
        <begin position="602"/>
        <end position="621"/>
    </location>
</feature>
<feature type="compositionally biased region" description="Polar residues" evidence="1">
    <location>
        <begin position="151"/>
        <end position="160"/>
    </location>
</feature>
<feature type="compositionally biased region" description="Polar residues" evidence="1">
    <location>
        <begin position="126"/>
        <end position="135"/>
    </location>
</feature>
<gene>
    <name evidence="2" type="ORF">OS493_011119</name>
</gene>
<feature type="compositionally biased region" description="Polar residues" evidence="1">
    <location>
        <begin position="501"/>
        <end position="516"/>
    </location>
</feature>
<dbReference type="Proteomes" id="UP001163046">
    <property type="component" value="Unassembled WGS sequence"/>
</dbReference>
<dbReference type="OrthoDB" id="5990701at2759"/>
<dbReference type="AlphaFoldDB" id="A0A9W9Z381"/>
<evidence type="ECO:0000313" key="2">
    <source>
        <dbReference type="EMBL" id="KAJ7373519.1"/>
    </source>
</evidence>
<keyword evidence="3" id="KW-1185">Reference proteome</keyword>
<protein>
    <submittedName>
        <fullName evidence="2">Uncharacterized protein</fullName>
    </submittedName>
</protein>
<name>A0A9W9Z381_9CNID</name>
<feature type="region of interest" description="Disordered" evidence="1">
    <location>
        <begin position="296"/>
        <end position="322"/>
    </location>
</feature>
<organism evidence="2 3">
    <name type="scientific">Desmophyllum pertusum</name>
    <dbReference type="NCBI Taxonomy" id="174260"/>
    <lineage>
        <taxon>Eukaryota</taxon>
        <taxon>Metazoa</taxon>
        <taxon>Cnidaria</taxon>
        <taxon>Anthozoa</taxon>
        <taxon>Hexacorallia</taxon>
        <taxon>Scleractinia</taxon>
        <taxon>Caryophylliina</taxon>
        <taxon>Caryophylliidae</taxon>
        <taxon>Desmophyllum</taxon>
    </lineage>
</organism>
<accession>A0A9W9Z381</accession>
<feature type="compositionally biased region" description="Basic and acidic residues" evidence="1">
    <location>
        <begin position="305"/>
        <end position="317"/>
    </location>
</feature>
<feature type="region of interest" description="Disordered" evidence="1">
    <location>
        <begin position="629"/>
        <end position="648"/>
    </location>
</feature>
<proteinExistence type="predicted"/>
<feature type="compositionally biased region" description="Polar residues" evidence="1">
    <location>
        <begin position="475"/>
        <end position="493"/>
    </location>
</feature>
<sequence length="724" mass="79765">MVQLILSSLQRLKHLKQKRLSFPDFLQLLDNTESSTIQTDRKQTVPSAFPLLTSYTCNHCSGGVPPTAQEVMNLYTILLLLAIPGLVPSCCEGHSGDEVSGEGSWEEEGWSGSTDSSTAEDDTFTGFDSGSSSANETHDDEGPRTYPRISRTYSNKSFVTSGVGEDKGGSHEDDGSHSKSHGSRDQGSANDDFGSNMDLAKIGDAIDVMKKLKKAKSDQEFAKKLRSGPESLGVAFKTFEQLSGLWISVMHRIWRVWKAKGAKVVMHSIVQDLMNSTGRAIKKKVGHMLSKQTVVDSNGSGSATFKDEGSTEPEQSHHPAIIHKQRESDVTIIVPNSSHASSKHNESLKDASSNVNLTRRLPTHDLPVERVSIDFIKNKSKEVRTSPSKKSKLKYVSYQFYSQSTDRMIPLISTFPNSISWCYKHAVAIFATFFHKTLNIVTISLSYEGTCKKVKVSLSSRNANDSKPIPKSEIQRQPNHVSEQSNDTVVQETSMDKEKMNITSKSENSSKTVASSSMVLPNVKTATTLVKDSEHASRTNHSLESTDNTKAPSVSVGDVGKGLEENVSHIDTEVTQKVTHQIAENDVDHKQSNVTEKSMLVKTENSSVRKGDAKSQSEVTKIQDTRIQNSSININGQRNENSSTPSKILSQGNVTISRRQNKAANKTGKTRVLETLKINFLKRTGLRITMKSSVSQVNALETRRNAELPVQQMNQILKLIPQEK</sequence>
<evidence type="ECO:0000256" key="1">
    <source>
        <dbReference type="SAM" id="MobiDB-lite"/>
    </source>
</evidence>
<feature type="compositionally biased region" description="Polar residues" evidence="1">
    <location>
        <begin position="539"/>
        <end position="552"/>
    </location>
</feature>
<reference evidence="2" key="1">
    <citation type="submission" date="2023-01" db="EMBL/GenBank/DDBJ databases">
        <title>Genome assembly of the deep-sea coral Lophelia pertusa.</title>
        <authorList>
            <person name="Herrera S."/>
            <person name="Cordes E."/>
        </authorList>
    </citation>
    <scope>NUCLEOTIDE SEQUENCE</scope>
    <source>
        <strain evidence="2">USNM1676648</strain>
        <tissue evidence="2">Polyp</tissue>
    </source>
</reference>
<dbReference type="EMBL" id="MU826830">
    <property type="protein sequence ID" value="KAJ7373519.1"/>
    <property type="molecule type" value="Genomic_DNA"/>
</dbReference>